<name>W7M831_GIBM7</name>
<reference evidence="1 2" key="1">
    <citation type="journal article" date="2010" name="Nature">
        <title>Comparative genomics reveals mobile pathogenicity chromosomes in Fusarium.</title>
        <authorList>
            <person name="Ma L.J."/>
            <person name="van der Does H.C."/>
            <person name="Borkovich K.A."/>
            <person name="Coleman J.J."/>
            <person name="Daboussi M.J."/>
            <person name="Di Pietro A."/>
            <person name="Dufresne M."/>
            <person name="Freitag M."/>
            <person name="Grabherr M."/>
            <person name="Henrissat B."/>
            <person name="Houterman P.M."/>
            <person name="Kang S."/>
            <person name="Shim W.B."/>
            <person name="Woloshuk C."/>
            <person name="Xie X."/>
            <person name="Xu J.R."/>
            <person name="Antoniw J."/>
            <person name="Baker S.E."/>
            <person name="Bluhm B.H."/>
            <person name="Breakspear A."/>
            <person name="Brown D.W."/>
            <person name="Butchko R.A."/>
            <person name="Chapman S."/>
            <person name="Coulson R."/>
            <person name="Coutinho P.M."/>
            <person name="Danchin E.G."/>
            <person name="Diener A."/>
            <person name="Gale L.R."/>
            <person name="Gardiner D.M."/>
            <person name="Goff S."/>
            <person name="Hammond-Kosack K.E."/>
            <person name="Hilburn K."/>
            <person name="Hua-Van A."/>
            <person name="Jonkers W."/>
            <person name="Kazan K."/>
            <person name="Kodira C.D."/>
            <person name="Koehrsen M."/>
            <person name="Kumar L."/>
            <person name="Lee Y.H."/>
            <person name="Li L."/>
            <person name="Manners J.M."/>
            <person name="Miranda-Saavedra D."/>
            <person name="Mukherjee M."/>
            <person name="Park G."/>
            <person name="Park J."/>
            <person name="Park S.Y."/>
            <person name="Proctor R.H."/>
            <person name="Regev A."/>
            <person name="Ruiz-Roldan M.C."/>
            <person name="Sain D."/>
            <person name="Sakthikumar S."/>
            <person name="Sykes S."/>
            <person name="Schwartz D.C."/>
            <person name="Turgeon B.G."/>
            <person name="Wapinski I."/>
            <person name="Yoder O."/>
            <person name="Young S."/>
            <person name="Zeng Q."/>
            <person name="Zhou S."/>
            <person name="Galagan J."/>
            <person name="Cuomo C.A."/>
            <person name="Kistler H.C."/>
            <person name="Rep M."/>
        </authorList>
    </citation>
    <scope>NUCLEOTIDE SEQUENCE [LARGE SCALE GENOMIC DNA]</scope>
    <source>
        <strain evidence="1">7600</strain>
        <strain evidence="2">M3125 / FGSC 7600</strain>
    </source>
</reference>
<accession>W7M831</accession>
<dbReference type="Proteomes" id="UP000009096">
    <property type="component" value="Chromosome 5"/>
</dbReference>
<sequence>MLQCMLTSWSIQASRVYKSLENGKSLYRVKEIPGWSCYFFSTYFYQEPSTSEPNVPYHSPSLSQPTRSRIAARVHLVKVPDDLARDVLATSLVMIHDTSGSGEDEVTELTGREKLPK</sequence>
<dbReference type="RefSeq" id="XP_018747259.1">
    <property type="nucleotide sequence ID" value="XM_018904348.1"/>
</dbReference>
<dbReference type="EMBL" id="DS022244">
    <property type="protein sequence ID" value="EWG41067.1"/>
    <property type="molecule type" value="Genomic_DNA"/>
</dbReference>
<dbReference type="VEuPathDB" id="FungiDB:FVEG_15222"/>
<dbReference type="KEGG" id="fvr:FVEG_15222"/>
<protein>
    <submittedName>
        <fullName evidence="1">Uncharacterized protein</fullName>
    </submittedName>
</protein>
<dbReference type="EMBL" id="DS022244">
    <property type="protein sequence ID" value="EWG41068.1"/>
    <property type="molecule type" value="Genomic_DNA"/>
</dbReference>
<dbReference type="GeneID" id="30072098"/>
<evidence type="ECO:0000313" key="2">
    <source>
        <dbReference type="Proteomes" id="UP000009096"/>
    </source>
</evidence>
<reference evidence="1" key="2">
    <citation type="submission" date="2013-11" db="EMBL/GenBank/DDBJ databases">
        <authorList>
            <consortium name="The Broad Institute Genome Sequencing Platform"/>
            <person name="Ma L.-J."/>
            <person name="Corby-Kistler H."/>
            <person name="Broz K."/>
            <person name="Gale L.R."/>
            <person name="Jonkers W."/>
            <person name="O'Donnell K."/>
            <person name="Ploetz R."/>
            <person name="Steinberg C."/>
            <person name="Schwartz D.C."/>
            <person name="VanEtten H."/>
            <person name="Zhou S."/>
            <person name="Young S.K."/>
            <person name="Zeng Q."/>
            <person name="Gargeya S."/>
            <person name="Fitzgerald M."/>
            <person name="Abouelleil A."/>
            <person name="Alvarado L."/>
            <person name="Chapman S.B."/>
            <person name="Gainer-Dewar J."/>
            <person name="Goldberg J."/>
            <person name="Griggs A."/>
            <person name="Gujja S."/>
            <person name="Hansen M."/>
            <person name="Howarth C."/>
            <person name="Imamovic A."/>
            <person name="Ireland A."/>
            <person name="Larimer J."/>
            <person name="McCowan C."/>
            <person name="Murphy C."/>
            <person name="Pearson M."/>
            <person name="Poon T.W."/>
            <person name="Priest M."/>
            <person name="Roberts A."/>
            <person name="Saif S."/>
            <person name="Shea T."/>
            <person name="Sykes S."/>
            <person name="Wortman J."/>
            <person name="Nusbaum C."/>
            <person name="Birren B."/>
        </authorList>
    </citation>
    <scope>NUCLEOTIDE SEQUENCE</scope>
    <source>
        <strain evidence="1">7600</strain>
    </source>
</reference>
<evidence type="ECO:0000313" key="1">
    <source>
        <dbReference type="EMBL" id="EWG41067.1"/>
    </source>
</evidence>
<keyword evidence="2" id="KW-1185">Reference proteome</keyword>
<gene>
    <name evidence="1" type="ORF">FVEG_15222</name>
</gene>
<organism evidence="1 2">
    <name type="scientific">Gibberella moniliformis (strain M3125 / FGSC 7600)</name>
    <name type="common">Maize ear and stalk rot fungus</name>
    <name type="synonym">Fusarium verticillioides</name>
    <dbReference type="NCBI Taxonomy" id="334819"/>
    <lineage>
        <taxon>Eukaryota</taxon>
        <taxon>Fungi</taxon>
        <taxon>Dikarya</taxon>
        <taxon>Ascomycota</taxon>
        <taxon>Pezizomycotina</taxon>
        <taxon>Sordariomycetes</taxon>
        <taxon>Hypocreomycetidae</taxon>
        <taxon>Hypocreales</taxon>
        <taxon>Nectriaceae</taxon>
        <taxon>Fusarium</taxon>
        <taxon>Fusarium fujikuroi species complex</taxon>
    </lineage>
</organism>
<dbReference type="AlphaFoldDB" id="W7M831"/>
<proteinExistence type="predicted"/>
<dbReference type="RefSeq" id="XP_018747258.1">
    <property type="nucleotide sequence ID" value="XM_018904347.1"/>
</dbReference>